<dbReference type="AlphaFoldDB" id="V9FKZ8"/>
<dbReference type="EMBL" id="ANIZ01000844">
    <property type="protein sequence ID" value="ETI52165.1"/>
    <property type="molecule type" value="Genomic_DNA"/>
</dbReference>
<organism evidence="1 2">
    <name type="scientific">Phytophthora nicotianae P1569</name>
    <dbReference type="NCBI Taxonomy" id="1317065"/>
    <lineage>
        <taxon>Eukaryota</taxon>
        <taxon>Sar</taxon>
        <taxon>Stramenopiles</taxon>
        <taxon>Oomycota</taxon>
        <taxon>Peronosporomycetes</taxon>
        <taxon>Peronosporales</taxon>
        <taxon>Peronosporaceae</taxon>
        <taxon>Phytophthora</taxon>
    </lineage>
</organism>
<sequence length="67" mass="7100">MAEADTALIILFAAGPPQPPHASAVMVLEPDWNKERLSPASICSHQGRNAAIKSSPLMKTICLNTST</sequence>
<gene>
    <name evidence="1" type="ORF">F443_04646</name>
</gene>
<evidence type="ECO:0000313" key="1">
    <source>
        <dbReference type="EMBL" id="ETI52165.1"/>
    </source>
</evidence>
<evidence type="ECO:0000313" key="2">
    <source>
        <dbReference type="Proteomes" id="UP000018721"/>
    </source>
</evidence>
<name>V9FKZ8_PHYNI</name>
<keyword evidence="2" id="KW-1185">Reference proteome</keyword>
<proteinExistence type="predicted"/>
<reference evidence="1 2" key="1">
    <citation type="submission" date="2013-11" db="EMBL/GenBank/DDBJ databases">
        <title>The Genome Sequence of Phytophthora parasitica P1569.</title>
        <authorList>
            <consortium name="The Broad Institute Genomics Platform"/>
            <person name="Russ C."/>
            <person name="Tyler B."/>
            <person name="Panabieres F."/>
            <person name="Shan W."/>
            <person name="Tripathy S."/>
            <person name="Grunwald N."/>
            <person name="Machado M."/>
            <person name="Johnson C.S."/>
            <person name="Arredondo F."/>
            <person name="Hong C."/>
            <person name="Coffey M."/>
            <person name="Young S.K."/>
            <person name="Zeng Q."/>
            <person name="Gargeya S."/>
            <person name="Fitzgerald M."/>
            <person name="Abouelleil A."/>
            <person name="Alvarado L."/>
            <person name="Chapman S.B."/>
            <person name="Gainer-Dewar J."/>
            <person name="Goldberg J."/>
            <person name="Griggs A."/>
            <person name="Gujja S."/>
            <person name="Hansen M."/>
            <person name="Howarth C."/>
            <person name="Imamovic A."/>
            <person name="Ireland A."/>
            <person name="Larimer J."/>
            <person name="McCowan C."/>
            <person name="Murphy C."/>
            <person name="Pearson M."/>
            <person name="Poon T.W."/>
            <person name="Priest M."/>
            <person name="Roberts A."/>
            <person name="Saif S."/>
            <person name="Shea T."/>
            <person name="Sykes S."/>
            <person name="Wortman J."/>
            <person name="Nusbaum C."/>
            <person name="Birren B."/>
        </authorList>
    </citation>
    <scope>NUCLEOTIDE SEQUENCE [LARGE SCALE GENOMIC DNA]</scope>
    <source>
        <strain evidence="1 2">P1569</strain>
    </source>
</reference>
<dbReference type="HOGENOM" id="CLU_2818063_0_0_1"/>
<accession>V9FKZ8</accession>
<protein>
    <submittedName>
        <fullName evidence="1">Uncharacterized protein</fullName>
    </submittedName>
</protein>
<dbReference type="Proteomes" id="UP000018721">
    <property type="component" value="Unassembled WGS sequence"/>
</dbReference>
<comment type="caution">
    <text evidence="1">The sequence shown here is derived from an EMBL/GenBank/DDBJ whole genome shotgun (WGS) entry which is preliminary data.</text>
</comment>